<comment type="caution">
    <text evidence="3">The sequence shown here is derived from an EMBL/GenBank/DDBJ whole genome shotgun (WGS) entry which is preliminary data.</text>
</comment>
<accession>A0ABW5XRD8</accession>
<dbReference type="PANTHER" id="PTHR38792">
    <property type="entry name" value="BNR/ASP-BOX REPEAT DOMAIN PROTEIN (AFU_ORTHOLOGUE AFUA_7G06430)-RELATED"/>
    <property type="match status" value="1"/>
</dbReference>
<dbReference type="Pfam" id="PF06452">
    <property type="entry name" value="CBM9_1"/>
    <property type="match status" value="1"/>
</dbReference>
<dbReference type="InterPro" id="IPR010502">
    <property type="entry name" value="Carb-bd_dom_fam9"/>
</dbReference>
<dbReference type="CDD" id="cd15482">
    <property type="entry name" value="Sialidase_non-viral"/>
    <property type="match status" value="1"/>
</dbReference>
<evidence type="ECO:0000259" key="1">
    <source>
        <dbReference type="Pfam" id="PF06452"/>
    </source>
</evidence>
<feature type="domain" description="Sialidase" evidence="2">
    <location>
        <begin position="47"/>
        <end position="190"/>
    </location>
</feature>
<dbReference type="Gene3D" id="2.60.40.1190">
    <property type="match status" value="1"/>
</dbReference>
<evidence type="ECO:0000313" key="3">
    <source>
        <dbReference type="EMBL" id="MFD2865587.1"/>
    </source>
</evidence>
<protein>
    <submittedName>
        <fullName evidence="3">Sugar-binding protein</fullName>
    </submittedName>
</protein>
<feature type="domain" description="Carbohydrate-binding" evidence="1">
    <location>
        <begin position="413"/>
        <end position="513"/>
    </location>
</feature>
<keyword evidence="4" id="KW-1185">Reference proteome</keyword>
<dbReference type="Gene3D" id="2.120.10.10">
    <property type="match status" value="1"/>
</dbReference>
<dbReference type="Pfam" id="PF13088">
    <property type="entry name" value="BNR_2"/>
    <property type="match status" value="1"/>
</dbReference>
<evidence type="ECO:0000259" key="2">
    <source>
        <dbReference type="Pfam" id="PF13088"/>
    </source>
</evidence>
<reference evidence="4" key="1">
    <citation type="journal article" date="2019" name="Int. J. Syst. Evol. Microbiol.">
        <title>The Global Catalogue of Microorganisms (GCM) 10K type strain sequencing project: providing services to taxonomists for standard genome sequencing and annotation.</title>
        <authorList>
            <consortium name="The Broad Institute Genomics Platform"/>
            <consortium name="The Broad Institute Genome Sequencing Center for Infectious Disease"/>
            <person name="Wu L."/>
            <person name="Ma J."/>
        </authorList>
    </citation>
    <scope>NUCLEOTIDE SEQUENCE [LARGE SCALE GENOMIC DNA]</scope>
    <source>
        <strain evidence="4">KCTC 52232</strain>
    </source>
</reference>
<organism evidence="3 4">
    <name type="scientific">Mucilaginibacter antarcticus</name>
    <dbReference type="NCBI Taxonomy" id="1855725"/>
    <lineage>
        <taxon>Bacteria</taxon>
        <taxon>Pseudomonadati</taxon>
        <taxon>Bacteroidota</taxon>
        <taxon>Sphingobacteriia</taxon>
        <taxon>Sphingobacteriales</taxon>
        <taxon>Sphingobacteriaceae</taxon>
        <taxon>Mucilaginibacter</taxon>
    </lineage>
</organism>
<proteinExistence type="predicted"/>
<dbReference type="PANTHER" id="PTHR38792:SF3">
    <property type="entry name" value="BNR_ASP-BOX REPEAT DOMAIN PROTEIN (AFU_ORTHOLOGUE AFUA_7G06430)-RELATED"/>
    <property type="match status" value="1"/>
</dbReference>
<dbReference type="InterPro" id="IPR011040">
    <property type="entry name" value="Sialidase"/>
</dbReference>
<name>A0ABW5XRD8_9SPHI</name>
<gene>
    <name evidence="3" type="ORF">ACFSYC_12875</name>
</gene>
<dbReference type="SUPFAM" id="SSF50939">
    <property type="entry name" value="Sialidases"/>
    <property type="match status" value="1"/>
</dbReference>
<evidence type="ECO:0000313" key="4">
    <source>
        <dbReference type="Proteomes" id="UP001597601"/>
    </source>
</evidence>
<sequence length="532" mass="58518">MPPVGGIRIAWDNGTLKKVSAAGGGGYARMIKLHDKSLICVYEAGGSTVCVKSTDDGRTWSAQATVIAPRVEGVSMAVPDILELKDHSLLVGYNPRPGRGADTSKHFGIKTKKSYDGGLTWTDERTIYQADNKFDNGCWEPAAIQLPNGEIQLYFANESPYRKSNEQEISMLRSTDGGLTWSATVATSFRPRSRDGMPVPVLLNNGKEIVYAIEDNGFKNFKPYIIRSNVANNWKAVVGASDVNRTYALSEKIPDSIYAGAPYLRQLKTGETILSYQGTEGRINDMNHSEMKVVIGDDRAMNFNRKTVPFKLAADKSGLWNSLSVLDEYTVAALTSTNNYSTGRGGEVWMIQGQIIPDLIAKKGKIDIDGLENERVWVNNMPIIIAQDGMTELETGFVFDDQCLYAFAQVSERPNASSSIDIYIDPKNKNHTTIEKGVYKFNVSADDKLAVYQGEDGQWATQTATGIKWKAKKQVSAYVVEIAIPWALLGGKPALNKRIGLNVALNASDGYTENISSNEADKPYTWCTLKLK</sequence>
<dbReference type="InterPro" id="IPR036278">
    <property type="entry name" value="Sialidase_sf"/>
</dbReference>
<dbReference type="EMBL" id="JBHUON010000015">
    <property type="protein sequence ID" value="MFD2865587.1"/>
    <property type="molecule type" value="Genomic_DNA"/>
</dbReference>
<dbReference type="SUPFAM" id="SSF49344">
    <property type="entry name" value="CBD9-like"/>
    <property type="match status" value="1"/>
</dbReference>
<dbReference type="Proteomes" id="UP001597601">
    <property type="component" value="Unassembled WGS sequence"/>
</dbReference>